<evidence type="ECO:0000259" key="2">
    <source>
        <dbReference type="Pfam" id="PF00884"/>
    </source>
</evidence>
<dbReference type="InterPro" id="IPR000917">
    <property type="entry name" value="Sulfatase_N"/>
</dbReference>
<dbReference type="Pfam" id="PF00884">
    <property type="entry name" value="Sulfatase"/>
    <property type="match status" value="1"/>
</dbReference>
<keyword evidence="1" id="KW-0472">Membrane</keyword>
<evidence type="ECO:0000313" key="3">
    <source>
        <dbReference type="EMBL" id="WRQ85989.1"/>
    </source>
</evidence>
<keyword evidence="1" id="KW-0812">Transmembrane</keyword>
<feature type="transmembrane region" description="Helical" evidence="1">
    <location>
        <begin position="82"/>
        <end position="101"/>
    </location>
</feature>
<feature type="transmembrane region" description="Helical" evidence="1">
    <location>
        <begin position="52"/>
        <end position="73"/>
    </location>
</feature>
<reference evidence="3 4" key="2">
    <citation type="submission" date="2023-12" db="EMBL/GenBank/DDBJ databases">
        <title>Description of an unclassified Opitutus bacterium of Verrucomicrobiota.</title>
        <authorList>
            <person name="Zhang D.-F."/>
        </authorList>
    </citation>
    <scope>NUCLEOTIDE SEQUENCE [LARGE SCALE GENOMIC DNA]</scope>
    <source>
        <strain evidence="3 4">WL0086</strain>
    </source>
</reference>
<reference evidence="3 4" key="1">
    <citation type="submission" date="2021-08" db="EMBL/GenBank/DDBJ databases">
        <authorList>
            <person name="Zhang D."/>
            <person name="Zhang A."/>
            <person name="Wang L."/>
        </authorList>
    </citation>
    <scope>NUCLEOTIDE SEQUENCE [LARGE SCALE GENOMIC DNA]</scope>
    <source>
        <strain evidence="3 4">WL0086</strain>
    </source>
</reference>
<dbReference type="Proteomes" id="UP000738431">
    <property type="component" value="Chromosome"/>
</dbReference>
<protein>
    <submittedName>
        <fullName evidence="3">Sulfatase-like hydrolase/transferase</fullName>
    </submittedName>
</protein>
<dbReference type="InterPro" id="IPR017850">
    <property type="entry name" value="Alkaline_phosphatase_core_sf"/>
</dbReference>
<feature type="domain" description="Sulfatase N-terminal" evidence="2">
    <location>
        <begin position="192"/>
        <end position="544"/>
    </location>
</feature>
<evidence type="ECO:0000256" key="1">
    <source>
        <dbReference type="SAM" id="Phobius"/>
    </source>
</evidence>
<evidence type="ECO:0000313" key="4">
    <source>
        <dbReference type="Proteomes" id="UP000738431"/>
    </source>
</evidence>
<keyword evidence="1" id="KW-1133">Transmembrane helix</keyword>
<feature type="transmembrane region" description="Helical" evidence="1">
    <location>
        <begin position="12"/>
        <end position="32"/>
    </location>
</feature>
<proteinExistence type="predicted"/>
<organism evidence="3 4">
    <name type="scientific">Actomonas aquatica</name>
    <dbReference type="NCBI Taxonomy" id="2866162"/>
    <lineage>
        <taxon>Bacteria</taxon>
        <taxon>Pseudomonadati</taxon>
        <taxon>Verrucomicrobiota</taxon>
        <taxon>Opitutia</taxon>
        <taxon>Opitutales</taxon>
        <taxon>Opitutaceae</taxon>
        <taxon>Actomonas</taxon>
    </lineage>
</organism>
<dbReference type="RefSeq" id="WP_221031501.1">
    <property type="nucleotide sequence ID" value="NZ_CP139781.1"/>
</dbReference>
<dbReference type="Gene3D" id="3.40.720.10">
    <property type="entry name" value="Alkaline Phosphatase, subunit A"/>
    <property type="match status" value="1"/>
</dbReference>
<name>A0ABZ1C641_9BACT</name>
<dbReference type="SUPFAM" id="SSF53649">
    <property type="entry name" value="Alkaline phosphatase-like"/>
    <property type="match status" value="1"/>
</dbReference>
<gene>
    <name evidence="3" type="ORF">K1X11_014340</name>
</gene>
<accession>A0ABZ1C641</accession>
<sequence length="629" mass="69596">MTASDRPADRRSFDWSPLLVALALTLTALVLVPGEVYLANQSDLLIHLGDALRYGGVLALLAALPIAGGLGLLRGRGRERGVAMALVATLLCWVHGYVLVWSYGVLDGSGIAWSDYRGREVIDAALWVVGLAVAWWQAPAIARQARFGALALVAMQVISLVLAERRAYESDLDFFKGYFVEKDARFDFSTERNVVVFVVDEYQADIFGEAIASQPDYATGFDGFTYFPNTLAGFNFTEFAIPAILTGRIYDNQEPRPQFLREAYLGPSLPVRMQEAGYHVELYPWRGFANESVYYHEAVASNFQQRPISVEQKRREVARLVDLALFRCLPQFAKRWVHNDERWRLTAVFAGGETASSEGGEATGAVPANSTELGANDTIDWVLLHWAREPGTGNDKITTNATQPSFKFFHLTGIHVPIKFNRKLEHGRYPYTREAYSEHAEAYAKFLLAFVGRLKDAGIYDQTMIVIAGDHGSGRQPPLYLNPGQGEEAQRLNPVASRGNFQRDKARGAPLLLVKPFGARGTLAESQAPAAVTDIPATVLAAVGAEPTARPVLDRHPEFVGQSVFALPDAANDPRARYYGAMQWAKERSDYVNTITLWRVQGHVWEDASWSLAERLERPAAESADEAPE</sequence>
<keyword evidence="4" id="KW-1185">Reference proteome</keyword>
<dbReference type="EMBL" id="CP139781">
    <property type="protein sequence ID" value="WRQ85989.1"/>
    <property type="molecule type" value="Genomic_DNA"/>
</dbReference>